<name>A0A6J6DU15_9ZZZZ</name>
<feature type="domain" description="Fatty acid hydroxylase" evidence="8">
    <location>
        <begin position="160"/>
        <end position="291"/>
    </location>
</feature>
<dbReference type="InterPro" id="IPR051689">
    <property type="entry name" value="Sterol_desaturase/TMEM195"/>
</dbReference>
<feature type="transmembrane region" description="Helical" evidence="7">
    <location>
        <begin position="154"/>
        <end position="171"/>
    </location>
</feature>
<keyword evidence="2 7" id="KW-0812">Transmembrane</keyword>
<proteinExistence type="predicted"/>
<accession>A0A6J6DU15</accession>
<keyword evidence="3 7" id="KW-1133">Transmembrane helix</keyword>
<evidence type="ECO:0000256" key="3">
    <source>
        <dbReference type="ARBA" id="ARBA00022989"/>
    </source>
</evidence>
<dbReference type="GO" id="GO:0005506">
    <property type="term" value="F:iron ion binding"/>
    <property type="evidence" value="ECO:0007669"/>
    <property type="project" value="InterPro"/>
</dbReference>
<dbReference type="Pfam" id="PF04116">
    <property type="entry name" value="FA_hydroxylase"/>
    <property type="match status" value="1"/>
</dbReference>
<keyword evidence="6 7" id="KW-0472">Membrane</keyword>
<keyword evidence="4" id="KW-0560">Oxidoreductase</keyword>
<dbReference type="InterPro" id="IPR006694">
    <property type="entry name" value="Fatty_acid_hydroxylase"/>
</dbReference>
<dbReference type="GO" id="GO:0008610">
    <property type="term" value="P:lipid biosynthetic process"/>
    <property type="evidence" value="ECO:0007669"/>
    <property type="project" value="InterPro"/>
</dbReference>
<evidence type="ECO:0000256" key="1">
    <source>
        <dbReference type="ARBA" id="ARBA00004127"/>
    </source>
</evidence>
<evidence type="ECO:0000256" key="2">
    <source>
        <dbReference type="ARBA" id="ARBA00022692"/>
    </source>
</evidence>
<evidence type="ECO:0000256" key="5">
    <source>
        <dbReference type="ARBA" id="ARBA00023098"/>
    </source>
</evidence>
<dbReference type="PANTHER" id="PTHR21624:SF1">
    <property type="entry name" value="ALKYLGLYCEROL MONOOXYGENASE"/>
    <property type="match status" value="1"/>
</dbReference>
<dbReference type="EMBL" id="CAEZTR010000011">
    <property type="protein sequence ID" value="CAB4567631.1"/>
    <property type="molecule type" value="Genomic_DNA"/>
</dbReference>
<keyword evidence="5" id="KW-0443">Lipid metabolism</keyword>
<feature type="transmembrane region" description="Helical" evidence="7">
    <location>
        <begin position="78"/>
        <end position="97"/>
    </location>
</feature>
<organism evidence="9">
    <name type="scientific">freshwater metagenome</name>
    <dbReference type="NCBI Taxonomy" id="449393"/>
    <lineage>
        <taxon>unclassified sequences</taxon>
        <taxon>metagenomes</taxon>
        <taxon>ecological metagenomes</taxon>
    </lineage>
</organism>
<gene>
    <name evidence="9" type="ORF">UFOPK1711_00305</name>
</gene>
<dbReference type="GO" id="GO:0050479">
    <property type="term" value="F:glyceryl-ether monooxygenase activity"/>
    <property type="evidence" value="ECO:0007669"/>
    <property type="project" value="TreeGrafter"/>
</dbReference>
<dbReference type="PANTHER" id="PTHR21624">
    <property type="entry name" value="STEROL DESATURASE-RELATED PROTEIN"/>
    <property type="match status" value="1"/>
</dbReference>
<dbReference type="GO" id="GO:0016020">
    <property type="term" value="C:membrane"/>
    <property type="evidence" value="ECO:0007669"/>
    <property type="project" value="GOC"/>
</dbReference>
<dbReference type="GO" id="GO:0005783">
    <property type="term" value="C:endoplasmic reticulum"/>
    <property type="evidence" value="ECO:0007669"/>
    <property type="project" value="TreeGrafter"/>
</dbReference>
<evidence type="ECO:0000256" key="7">
    <source>
        <dbReference type="SAM" id="Phobius"/>
    </source>
</evidence>
<feature type="transmembrane region" description="Helical" evidence="7">
    <location>
        <begin position="117"/>
        <end position="134"/>
    </location>
</feature>
<sequence>MSEIDLIQIATPGFFAAMGLEKVALDRQAAAGNDTAIGFEKRDSIASLVMGTASLYMPIALNALLAPVGPGKGKYRKVLVGTAVGAAALTTVADALAKRDDDSKLTRFAKRIRPSSGVAAVAAGVVTGSTTWAARTSAKRMWNAGGSKRDLGAGIAATAGALVAWDFIYYWNHRIQHESRWLWAIHVVHHSSERYNLTTALRQPVADVFGMFVPYGLMAWLGFRPRVIENARAINLIYQFWIHTEAIDRLGKAEEVLNTPSHHRVHHGAQPEYLDKNYGGILITWDRLFGTFQREGERVRYGLTKNINTFNPVRIATHEYADIIRDVAKASSWKERLGYVFAHPGWGKKRQDEGREQPLTLAS</sequence>
<evidence type="ECO:0000313" key="9">
    <source>
        <dbReference type="EMBL" id="CAB4567631.1"/>
    </source>
</evidence>
<evidence type="ECO:0000256" key="4">
    <source>
        <dbReference type="ARBA" id="ARBA00023002"/>
    </source>
</evidence>
<protein>
    <submittedName>
        <fullName evidence="9">Unannotated protein</fullName>
    </submittedName>
</protein>
<dbReference type="AlphaFoldDB" id="A0A6J6DU15"/>
<dbReference type="GO" id="GO:0006643">
    <property type="term" value="P:membrane lipid metabolic process"/>
    <property type="evidence" value="ECO:0007669"/>
    <property type="project" value="TreeGrafter"/>
</dbReference>
<feature type="transmembrane region" description="Helical" evidence="7">
    <location>
        <begin position="45"/>
        <end position="66"/>
    </location>
</feature>
<comment type="subcellular location">
    <subcellularLocation>
        <location evidence="1">Endomembrane system</location>
        <topology evidence="1">Multi-pass membrane protein</topology>
    </subcellularLocation>
</comment>
<evidence type="ECO:0000256" key="6">
    <source>
        <dbReference type="ARBA" id="ARBA00023136"/>
    </source>
</evidence>
<evidence type="ECO:0000259" key="8">
    <source>
        <dbReference type="Pfam" id="PF04116"/>
    </source>
</evidence>
<reference evidence="9" key="1">
    <citation type="submission" date="2020-05" db="EMBL/GenBank/DDBJ databases">
        <authorList>
            <person name="Chiriac C."/>
            <person name="Salcher M."/>
            <person name="Ghai R."/>
            <person name="Kavagutti S V."/>
        </authorList>
    </citation>
    <scope>NUCLEOTIDE SEQUENCE</scope>
</reference>